<feature type="transmembrane region" description="Helical" evidence="2">
    <location>
        <begin position="106"/>
        <end position="127"/>
    </location>
</feature>
<dbReference type="Proteomes" id="UP000549971">
    <property type="component" value="Unassembled WGS sequence"/>
</dbReference>
<feature type="compositionally biased region" description="Low complexity" evidence="1">
    <location>
        <begin position="83"/>
        <end position="97"/>
    </location>
</feature>
<dbReference type="PANTHER" id="PTHR40763:SF5">
    <property type="entry name" value="MEMBRANE PROTEIN"/>
    <property type="match status" value="1"/>
</dbReference>
<keyword evidence="2" id="KW-1133">Transmembrane helix</keyword>
<protein>
    <recommendedName>
        <fullName evidence="3">DUF1707 domain-containing protein</fullName>
    </recommendedName>
</protein>
<feature type="transmembrane region" description="Helical" evidence="2">
    <location>
        <begin position="133"/>
        <end position="150"/>
    </location>
</feature>
<name>A0A7W9JGA4_9ACTN</name>
<reference evidence="4 5" key="1">
    <citation type="submission" date="2020-08" db="EMBL/GenBank/DDBJ databases">
        <title>Sequencing the genomes of 1000 actinobacteria strains.</title>
        <authorList>
            <person name="Klenk H.-P."/>
        </authorList>
    </citation>
    <scope>NUCLEOTIDE SEQUENCE [LARGE SCALE GENOMIC DNA]</scope>
    <source>
        <strain evidence="4 5">DSM 28967</strain>
    </source>
</reference>
<comment type="caution">
    <text evidence="4">The sequence shown here is derived from an EMBL/GenBank/DDBJ whole genome shotgun (WGS) entry which is preliminary data.</text>
</comment>
<proteinExistence type="predicted"/>
<dbReference type="Pfam" id="PF08044">
    <property type="entry name" value="DUF1707"/>
    <property type="match status" value="1"/>
</dbReference>
<evidence type="ECO:0000313" key="5">
    <source>
        <dbReference type="Proteomes" id="UP000549971"/>
    </source>
</evidence>
<evidence type="ECO:0000259" key="3">
    <source>
        <dbReference type="Pfam" id="PF08044"/>
    </source>
</evidence>
<evidence type="ECO:0000256" key="2">
    <source>
        <dbReference type="SAM" id="Phobius"/>
    </source>
</evidence>
<keyword evidence="2" id="KW-0812">Transmembrane</keyword>
<evidence type="ECO:0000256" key="1">
    <source>
        <dbReference type="SAM" id="MobiDB-lite"/>
    </source>
</evidence>
<accession>A0A7W9JGA4</accession>
<dbReference type="PANTHER" id="PTHR40763">
    <property type="entry name" value="MEMBRANE PROTEIN-RELATED"/>
    <property type="match status" value="1"/>
</dbReference>
<dbReference type="RefSeq" id="WP_184804399.1">
    <property type="nucleotide sequence ID" value="NZ_JACHMY010000001.1"/>
</dbReference>
<keyword evidence="5" id="KW-1185">Reference proteome</keyword>
<dbReference type="InterPro" id="IPR012551">
    <property type="entry name" value="DUF1707_SHOCT-like"/>
</dbReference>
<dbReference type="EMBL" id="JACHMY010000001">
    <property type="protein sequence ID" value="MBB5841285.1"/>
    <property type="molecule type" value="Genomic_DNA"/>
</dbReference>
<gene>
    <name evidence="4" type="ORF">HDA39_008019</name>
</gene>
<dbReference type="AlphaFoldDB" id="A0A7W9JGA4"/>
<keyword evidence="2" id="KW-0472">Membrane</keyword>
<organism evidence="4 5">
    <name type="scientific">Kribbella italica</name>
    <dbReference type="NCBI Taxonomy" id="1540520"/>
    <lineage>
        <taxon>Bacteria</taxon>
        <taxon>Bacillati</taxon>
        <taxon>Actinomycetota</taxon>
        <taxon>Actinomycetes</taxon>
        <taxon>Propionibacteriales</taxon>
        <taxon>Kribbellaceae</taxon>
        <taxon>Kribbella</taxon>
    </lineage>
</organism>
<feature type="domain" description="DUF1707" evidence="3">
    <location>
        <begin position="5"/>
        <end position="57"/>
    </location>
</feature>
<evidence type="ECO:0000313" key="4">
    <source>
        <dbReference type="EMBL" id="MBB5841285.1"/>
    </source>
</evidence>
<feature type="region of interest" description="Disordered" evidence="1">
    <location>
        <begin position="60"/>
        <end position="97"/>
    </location>
</feature>
<sequence>MNENVRVGDQEREAAVKRLGEHYEAGRLTAEEHSERISQALQAKTAADLTALFADLPGEKRADEQSEAWAGPFGWTRPPWTSAEAGEPAAPRPGARRPGWAARGPLARIPLPLLIALAGLAVLLSVGCVVGGGHPPVLPLLLIVAAVVFVKKRRHA</sequence>